<dbReference type="PROSITE" id="PS00674">
    <property type="entry name" value="AAA"/>
    <property type="match status" value="1"/>
</dbReference>
<dbReference type="InterPro" id="IPR003593">
    <property type="entry name" value="AAA+_ATPase"/>
</dbReference>
<dbReference type="PROSITE" id="PS00109">
    <property type="entry name" value="PROTEIN_KINASE_TYR"/>
    <property type="match status" value="1"/>
</dbReference>
<dbReference type="Gene3D" id="3.40.50.300">
    <property type="entry name" value="P-loop containing nucleotide triphosphate hydrolases"/>
    <property type="match status" value="1"/>
</dbReference>
<organism evidence="4 5">
    <name type="scientific">Xylanibacter ruminicola</name>
    <name type="common">Prevotella ruminicola</name>
    <dbReference type="NCBI Taxonomy" id="839"/>
    <lineage>
        <taxon>Bacteria</taxon>
        <taxon>Pseudomonadati</taxon>
        <taxon>Bacteroidota</taxon>
        <taxon>Bacteroidia</taxon>
        <taxon>Bacteroidales</taxon>
        <taxon>Prevotellaceae</taxon>
        <taxon>Xylanibacter</taxon>
    </lineage>
</organism>
<evidence type="ECO:0000259" key="3">
    <source>
        <dbReference type="PROSITE" id="PS50011"/>
    </source>
</evidence>
<dbReference type="EMBL" id="SUYC01000012">
    <property type="protein sequence ID" value="MBE6271456.1"/>
    <property type="molecule type" value="Genomic_DNA"/>
</dbReference>
<comment type="caution">
    <text evidence="4">The sequence shown here is derived from an EMBL/GenBank/DDBJ whole genome shotgun (WGS) entry which is preliminary data.</text>
</comment>
<dbReference type="Pfam" id="PF00069">
    <property type="entry name" value="Pkinase"/>
    <property type="match status" value="1"/>
</dbReference>
<sequence length="600" mass="67926">MAILNNKQHIGKYEVVRLIKENSYCETYRVEDEKEEPFFLKLFVLKNTPAKMLDDNHKVACIDYMSKLRHKNIVSYIECGTYSDEQVGECEYVITNYFNGELLADKLMREGSMSIDEAVKVLNDILEGLNFMHERNLFHNDITPRNIMLSEKTGGTAELIDMSHVSKYVGGSPSFDTSDLDERYQSNTTFIGMYNNSTDIFSVVALFYTMLTNRVPWDIHIPEGADRKERIKIVKEARKTPLNLDDLNIDEGYKRIIQKGLNVNGTCKYADAELLIADLQNPNRVNELEKPKEPEQLGRQSGPGNNLADEEKQETEAKVEIQKGKGNGFKDIAGMNQLKQMLTQKVIFILKDKEKAAKYKLLPPNGMLFYGPLGCGKSFFAEKFAEETGFNFMLVKASDLGSIYVHGSQGKIADLFKKAEENKPTIICFDEFDAFVPNRSNKGAENQAGEVNEFLSQLNNCSQRGIFVIATSNRPDMIDPAVLRTGRIDKLVYIPMPDKEARQEMFKLHLDGRPCGDINAERLAELTDGYIASDIAYIVNDAAMGAAFNDQPITQQLLEEIISSVHPSISKDVITSYENLHQKMEDTDNRNKRPKIGFIQ</sequence>
<dbReference type="PANTHER" id="PTHR23077">
    <property type="entry name" value="AAA-FAMILY ATPASE"/>
    <property type="match status" value="1"/>
</dbReference>
<gene>
    <name evidence="4" type="ORF">E7101_10975</name>
</gene>
<dbReference type="InterPro" id="IPR011009">
    <property type="entry name" value="Kinase-like_dom_sf"/>
</dbReference>
<comment type="similarity">
    <text evidence="1">Belongs to the AAA ATPase family.</text>
</comment>
<dbReference type="InterPro" id="IPR008266">
    <property type="entry name" value="Tyr_kinase_AS"/>
</dbReference>
<protein>
    <submittedName>
        <fullName evidence="4">AAA family ATPase</fullName>
    </submittedName>
</protein>
<feature type="region of interest" description="Disordered" evidence="2">
    <location>
        <begin position="289"/>
        <end position="314"/>
    </location>
</feature>
<dbReference type="InterPro" id="IPR003959">
    <property type="entry name" value="ATPase_AAA_core"/>
</dbReference>
<dbReference type="InterPro" id="IPR000719">
    <property type="entry name" value="Prot_kinase_dom"/>
</dbReference>
<dbReference type="SUPFAM" id="SSF56112">
    <property type="entry name" value="Protein kinase-like (PK-like)"/>
    <property type="match status" value="1"/>
</dbReference>
<feature type="domain" description="Protein kinase" evidence="3">
    <location>
        <begin position="13"/>
        <end position="284"/>
    </location>
</feature>
<name>A0A9D5SA32_XYLRU</name>
<evidence type="ECO:0000256" key="2">
    <source>
        <dbReference type="SAM" id="MobiDB-lite"/>
    </source>
</evidence>
<dbReference type="InterPro" id="IPR027417">
    <property type="entry name" value="P-loop_NTPase"/>
</dbReference>
<dbReference type="Gene3D" id="1.10.510.10">
    <property type="entry name" value="Transferase(Phosphotransferase) domain 1"/>
    <property type="match status" value="1"/>
</dbReference>
<evidence type="ECO:0000313" key="5">
    <source>
        <dbReference type="Proteomes" id="UP000806522"/>
    </source>
</evidence>
<proteinExistence type="inferred from homology"/>
<dbReference type="Proteomes" id="UP000806522">
    <property type="component" value="Unassembled WGS sequence"/>
</dbReference>
<dbReference type="GO" id="GO:0004672">
    <property type="term" value="F:protein kinase activity"/>
    <property type="evidence" value="ECO:0007669"/>
    <property type="project" value="InterPro"/>
</dbReference>
<dbReference type="InterPro" id="IPR050168">
    <property type="entry name" value="AAA_ATPase_domain"/>
</dbReference>
<dbReference type="SUPFAM" id="SSF52540">
    <property type="entry name" value="P-loop containing nucleoside triphosphate hydrolases"/>
    <property type="match status" value="1"/>
</dbReference>
<dbReference type="Gene3D" id="1.10.8.60">
    <property type="match status" value="1"/>
</dbReference>
<dbReference type="AlphaFoldDB" id="A0A9D5SA32"/>
<dbReference type="Pfam" id="PF00004">
    <property type="entry name" value="AAA"/>
    <property type="match status" value="1"/>
</dbReference>
<dbReference type="SMART" id="SM00382">
    <property type="entry name" value="AAA"/>
    <property type="match status" value="1"/>
</dbReference>
<keyword evidence="1" id="KW-0067">ATP-binding</keyword>
<dbReference type="InterPro" id="IPR003960">
    <property type="entry name" value="ATPase_AAA_CS"/>
</dbReference>
<dbReference type="GO" id="GO:0005524">
    <property type="term" value="F:ATP binding"/>
    <property type="evidence" value="ECO:0007669"/>
    <property type="project" value="UniProtKB-KW"/>
</dbReference>
<dbReference type="SMART" id="SM00220">
    <property type="entry name" value="S_TKc"/>
    <property type="match status" value="1"/>
</dbReference>
<evidence type="ECO:0000256" key="1">
    <source>
        <dbReference type="RuleBase" id="RU003651"/>
    </source>
</evidence>
<evidence type="ECO:0000313" key="4">
    <source>
        <dbReference type="EMBL" id="MBE6271456.1"/>
    </source>
</evidence>
<dbReference type="GO" id="GO:0016887">
    <property type="term" value="F:ATP hydrolysis activity"/>
    <property type="evidence" value="ECO:0007669"/>
    <property type="project" value="InterPro"/>
</dbReference>
<dbReference type="PROSITE" id="PS50011">
    <property type="entry name" value="PROTEIN_KINASE_DOM"/>
    <property type="match status" value="1"/>
</dbReference>
<reference evidence="4" key="1">
    <citation type="submission" date="2019-04" db="EMBL/GenBank/DDBJ databases">
        <title>Evolution of Biomass-Degrading Anaerobic Consortia Revealed by Metagenomics.</title>
        <authorList>
            <person name="Peng X."/>
        </authorList>
    </citation>
    <scope>NUCLEOTIDE SEQUENCE</scope>
    <source>
        <strain evidence="4">SIG140</strain>
    </source>
</reference>
<keyword evidence="1" id="KW-0547">Nucleotide-binding</keyword>
<accession>A0A9D5SA32</accession>